<dbReference type="Bgee" id="ENSPPAG00000034980">
    <property type="expression patterns" value="Expressed in cerebellum and 5 other cell types or tissues"/>
</dbReference>
<sequence>MACTVVLITGCSSGIGLHLAIHLALDPSQSFKGQGGREGKSPWRPEEKSDLPPLPKPPVYATLRDLKTQGRLWEAARALACPQGSLERLQLDVRNSSSLATAQERVTKGRVDVLVCNTGLGLLGPLGEDAVASVLDVNVVGTVRVLQDFLPDMKRRGSGRVLVTGSMGGLMGDLEGHCLPGDDPLAAAKFALEGLCESLAVLLLPFGVHVSLIECGPVDTAFMQKVLGGPDQVMDRTNTRTFRLFKEIYREEAQHPEEVVKVFLTAMRAPKPTLRYFTTRRFLHQLLMRLDDPFGFDYAAAMHRDVFADDPAEAEAGAEAGGGAGGMGDPELSDPLAAPQERLRQPLSPAPSFVSWACAVPGDGTAVAAVDG</sequence>
<dbReference type="GO" id="GO:0006703">
    <property type="term" value="P:estrogen biosynthetic process"/>
    <property type="evidence" value="ECO:0007669"/>
    <property type="project" value="TreeGrafter"/>
</dbReference>
<feature type="region of interest" description="Disordered" evidence="3">
    <location>
        <begin position="30"/>
        <end position="56"/>
    </location>
</feature>
<keyword evidence="2" id="KW-0560">Oxidoreductase</keyword>
<dbReference type="GO" id="GO:0004303">
    <property type="term" value="F:estradiol 17-beta-dehydrogenase [NAD(P)+] activity"/>
    <property type="evidence" value="ECO:0007669"/>
    <property type="project" value="TreeGrafter"/>
</dbReference>
<dbReference type="Ensembl" id="ENSPPAT00000046455.1">
    <property type="protein sequence ID" value="ENSPPAP00000023630.1"/>
    <property type="gene ID" value="ENSPPAG00000034980.1"/>
</dbReference>
<dbReference type="AlphaFoldDB" id="A0A2R9B201"/>
<dbReference type="STRING" id="9597.ENSPPAP00000023630"/>
<dbReference type="InterPro" id="IPR036291">
    <property type="entry name" value="NAD(P)-bd_dom_sf"/>
</dbReference>
<dbReference type="PRINTS" id="PR00081">
    <property type="entry name" value="GDHRDH"/>
</dbReference>
<evidence type="ECO:0000313" key="4">
    <source>
        <dbReference type="Ensembl" id="ENSPPAP00000023630.1"/>
    </source>
</evidence>
<evidence type="ECO:0008006" key="6">
    <source>
        <dbReference type="Google" id="ProtNLM"/>
    </source>
</evidence>
<evidence type="ECO:0000256" key="3">
    <source>
        <dbReference type="SAM" id="MobiDB-lite"/>
    </source>
</evidence>
<feature type="compositionally biased region" description="Basic and acidic residues" evidence="3">
    <location>
        <begin position="35"/>
        <end position="50"/>
    </location>
</feature>
<feature type="compositionally biased region" description="Gly residues" evidence="3">
    <location>
        <begin position="319"/>
        <end position="328"/>
    </location>
</feature>
<dbReference type="Proteomes" id="UP000240080">
    <property type="component" value="Chromosome 17"/>
</dbReference>
<dbReference type="GeneTree" id="ENSGT00940000160415"/>
<dbReference type="Gene3D" id="3.40.50.720">
    <property type="entry name" value="NAD(P)-binding Rossmann-like Domain"/>
    <property type="match status" value="1"/>
</dbReference>
<dbReference type="PANTHER" id="PTHR43391:SF15">
    <property type="entry name" value="17-BETA-HYDROXYSTEROID DEHYDROGENASE TYPE 1"/>
    <property type="match status" value="1"/>
</dbReference>
<reference evidence="4" key="3">
    <citation type="submission" date="2025-09" db="UniProtKB">
        <authorList>
            <consortium name="Ensembl"/>
        </authorList>
    </citation>
    <scope>IDENTIFICATION</scope>
</reference>
<reference evidence="4 5" key="1">
    <citation type="journal article" date="2012" name="Nature">
        <title>The bonobo genome compared with the chimpanzee and human genomes.</title>
        <authorList>
            <person name="Prufer K."/>
            <person name="Munch K."/>
            <person name="Hellmann I."/>
            <person name="Akagi K."/>
            <person name="Miller J.R."/>
            <person name="Walenz B."/>
            <person name="Koren S."/>
            <person name="Sutton G."/>
            <person name="Kodira C."/>
            <person name="Winer R."/>
            <person name="Knight J.R."/>
            <person name="Mullikin J.C."/>
            <person name="Meader S.J."/>
            <person name="Ponting C.P."/>
            <person name="Lunter G."/>
            <person name="Higashino S."/>
            <person name="Hobolth A."/>
            <person name="Dutheil J."/>
            <person name="Karakoc E."/>
            <person name="Alkan C."/>
            <person name="Sajjadian S."/>
            <person name="Catacchio C.R."/>
            <person name="Ventura M."/>
            <person name="Marques-Bonet T."/>
            <person name="Eichler E.E."/>
            <person name="Andre C."/>
            <person name="Atencia R."/>
            <person name="Mugisha L."/>
            <person name="Junhold J."/>
            <person name="Patterson N."/>
            <person name="Siebauer M."/>
            <person name="Good J.M."/>
            <person name="Fischer A."/>
            <person name="Ptak S.E."/>
            <person name="Lachmann M."/>
            <person name="Symer D.E."/>
            <person name="Mailund T."/>
            <person name="Schierup M.H."/>
            <person name="Andres A.M."/>
            <person name="Kelso J."/>
            <person name="Paabo S."/>
        </authorList>
    </citation>
    <scope>NUCLEOTIDE SEQUENCE [LARGE SCALE GENOMIC DNA]</scope>
</reference>
<evidence type="ECO:0000313" key="5">
    <source>
        <dbReference type="Proteomes" id="UP000240080"/>
    </source>
</evidence>
<reference evidence="4" key="2">
    <citation type="submission" date="2025-08" db="UniProtKB">
        <authorList>
            <consortium name="Ensembl"/>
        </authorList>
    </citation>
    <scope>IDENTIFICATION</scope>
</reference>
<evidence type="ECO:0000256" key="1">
    <source>
        <dbReference type="ARBA" id="ARBA00006484"/>
    </source>
</evidence>
<dbReference type="SUPFAM" id="SSF51735">
    <property type="entry name" value="NAD(P)-binding Rossmann-fold domains"/>
    <property type="match status" value="1"/>
</dbReference>
<dbReference type="EMBL" id="AJFE02044537">
    <property type="status" value="NOT_ANNOTATED_CDS"/>
    <property type="molecule type" value="Genomic_DNA"/>
</dbReference>
<dbReference type="PANTHER" id="PTHR43391">
    <property type="entry name" value="RETINOL DEHYDROGENASE-RELATED"/>
    <property type="match status" value="1"/>
</dbReference>
<dbReference type="GO" id="GO:0005829">
    <property type="term" value="C:cytosol"/>
    <property type="evidence" value="ECO:0007669"/>
    <property type="project" value="TreeGrafter"/>
</dbReference>
<proteinExistence type="inferred from homology"/>
<dbReference type="Pfam" id="PF00106">
    <property type="entry name" value="adh_short"/>
    <property type="match status" value="1"/>
</dbReference>
<protein>
    <recommendedName>
        <fullName evidence="6">Estradiol 17-beta-dehydrogenase</fullName>
    </recommendedName>
</protein>
<feature type="region of interest" description="Disordered" evidence="3">
    <location>
        <begin position="315"/>
        <end position="344"/>
    </location>
</feature>
<keyword evidence="5" id="KW-1185">Reference proteome</keyword>
<dbReference type="InterPro" id="IPR002347">
    <property type="entry name" value="SDR_fam"/>
</dbReference>
<name>A0A2R9B201_PANPA</name>
<evidence type="ECO:0000256" key="2">
    <source>
        <dbReference type="ARBA" id="ARBA00023002"/>
    </source>
</evidence>
<comment type="similarity">
    <text evidence="1">Belongs to the short-chain dehydrogenases/reductases (SDR) family.</text>
</comment>
<organism evidence="4 5">
    <name type="scientific">Pan paniscus</name>
    <name type="common">Pygmy chimpanzee</name>
    <name type="synonym">Bonobo</name>
    <dbReference type="NCBI Taxonomy" id="9597"/>
    <lineage>
        <taxon>Eukaryota</taxon>
        <taxon>Metazoa</taxon>
        <taxon>Chordata</taxon>
        <taxon>Craniata</taxon>
        <taxon>Vertebrata</taxon>
        <taxon>Euteleostomi</taxon>
        <taxon>Mammalia</taxon>
        <taxon>Eutheria</taxon>
        <taxon>Euarchontoglires</taxon>
        <taxon>Primates</taxon>
        <taxon>Haplorrhini</taxon>
        <taxon>Catarrhini</taxon>
        <taxon>Hominidae</taxon>
        <taxon>Pan</taxon>
    </lineage>
</organism>
<accession>A0A2R9B201</accession>